<reference evidence="1 2" key="1">
    <citation type="journal article" date="2020" name="Cell">
        <title>Large-Scale Comparative Analyses of Tick Genomes Elucidate Their Genetic Diversity and Vector Capacities.</title>
        <authorList>
            <consortium name="Tick Genome and Microbiome Consortium (TIGMIC)"/>
            <person name="Jia N."/>
            <person name="Wang J."/>
            <person name="Shi W."/>
            <person name="Du L."/>
            <person name="Sun Y."/>
            <person name="Zhan W."/>
            <person name="Jiang J.F."/>
            <person name="Wang Q."/>
            <person name="Zhang B."/>
            <person name="Ji P."/>
            <person name="Bell-Sakyi L."/>
            <person name="Cui X.M."/>
            <person name="Yuan T.T."/>
            <person name="Jiang B.G."/>
            <person name="Yang W.F."/>
            <person name="Lam T.T."/>
            <person name="Chang Q.C."/>
            <person name="Ding S.J."/>
            <person name="Wang X.J."/>
            <person name="Zhu J.G."/>
            <person name="Ruan X.D."/>
            <person name="Zhao L."/>
            <person name="Wei J.T."/>
            <person name="Ye R.Z."/>
            <person name="Que T.C."/>
            <person name="Du C.H."/>
            <person name="Zhou Y.H."/>
            <person name="Cheng J.X."/>
            <person name="Dai P.F."/>
            <person name="Guo W.B."/>
            <person name="Han X.H."/>
            <person name="Huang E.J."/>
            <person name="Li L.F."/>
            <person name="Wei W."/>
            <person name="Gao Y.C."/>
            <person name="Liu J.Z."/>
            <person name="Shao H.Z."/>
            <person name="Wang X."/>
            <person name="Wang C.C."/>
            <person name="Yang T.C."/>
            <person name="Huo Q.B."/>
            <person name="Li W."/>
            <person name="Chen H.Y."/>
            <person name="Chen S.E."/>
            <person name="Zhou L.G."/>
            <person name="Ni X.B."/>
            <person name="Tian J.H."/>
            <person name="Sheng Y."/>
            <person name="Liu T."/>
            <person name="Pan Y.S."/>
            <person name="Xia L.Y."/>
            <person name="Li J."/>
            <person name="Zhao F."/>
            <person name="Cao W.C."/>
        </authorList>
    </citation>
    <scope>NUCLEOTIDE SEQUENCE [LARGE SCALE GENOMIC DNA]</scope>
    <source>
        <strain evidence="1">HaeL-2018</strain>
    </source>
</reference>
<evidence type="ECO:0000313" key="1">
    <source>
        <dbReference type="EMBL" id="KAH9364699.1"/>
    </source>
</evidence>
<accession>A0A9J6FPA8</accession>
<dbReference type="AlphaFoldDB" id="A0A9J6FPA8"/>
<name>A0A9J6FPA8_HAELO</name>
<dbReference type="Proteomes" id="UP000821853">
    <property type="component" value="Chromosome 10"/>
</dbReference>
<organism evidence="1 2">
    <name type="scientific">Haemaphysalis longicornis</name>
    <name type="common">Bush tick</name>
    <dbReference type="NCBI Taxonomy" id="44386"/>
    <lineage>
        <taxon>Eukaryota</taxon>
        <taxon>Metazoa</taxon>
        <taxon>Ecdysozoa</taxon>
        <taxon>Arthropoda</taxon>
        <taxon>Chelicerata</taxon>
        <taxon>Arachnida</taxon>
        <taxon>Acari</taxon>
        <taxon>Parasitiformes</taxon>
        <taxon>Ixodida</taxon>
        <taxon>Ixodoidea</taxon>
        <taxon>Ixodidae</taxon>
        <taxon>Haemaphysalinae</taxon>
        <taxon>Haemaphysalis</taxon>
    </lineage>
</organism>
<evidence type="ECO:0000313" key="2">
    <source>
        <dbReference type="Proteomes" id="UP000821853"/>
    </source>
</evidence>
<gene>
    <name evidence="1" type="ORF">HPB48_019957</name>
</gene>
<keyword evidence="2" id="KW-1185">Reference proteome</keyword>
<protein>
    <submittedName>
        <fullName evidence="1">Uncharacterized protein</fullName>
    </submittedName>
</protein>
<comment type="caution">
    <text evidence="1">The sequence shown here is derived from an EMBL/GenBank/DDBJ whole genome shotgun (WGS) entry which is preliminary data.</text>
</comment>
<dbReference type="VEuPathDB" id="VectorBase:HLOH_051873"/>
<sequence length="67" mass="8039">MHNIAQEHPKEYVKSLITSPGYEVLKARRLGESKAFLITFRGKRVPYYVYVNQALLRCYPYRRTRVY</sequence>
<proteinExistence type="predicted"/>
<dbReference type="EMBL" id="JABSTR010000002">
    <property type="protein sequence ID" value="KAH9364699.1"/>
    <property type="molecule type" value="Genomic_DNA"/>
</dbReference>